<name>A0ABY4W3Q9_9PROT</name>
<dbReference type="Pfam" id="PF09931">
    <property type="entry name" value="Phage_phiJL001_Gp84_N"/>
    <property type="match status" value="1"/>
</dbReference>
<organism evidence="2 3">
    <name type="scientific">Sneathiella marina</name>
    <dbReference type="NCBI Taxonomy" id="2950108"/>
    <lineage>
        <taxon>Bacteria</taxon>
        <taxon>Pseudomonadati</taxon>
        <taxon>Pseudomonadota</taxon>
        <taxon>Alphaproteobacteria</taxon>
        <taxon>Sneathiellales</taxon>
        <taxon>Sneathiellaceae</taxon>
        <taxon>Sneathiella</taxon>
    </lineage>
</organism>
<dbReference type="RefSeq" id="WP_251932699.1">
    <property type="nucleotide sequence ID" value="NZ_CP098747.1"/>
</dbReference>
<dbReference type="EMBL" id="CP098747">
    <property type="protein sequence ID" value="USG59929.1"/>
    <property type="molecule type" value="Genomic_DNA"/>
</dbReference>
<proteinExistence type="predicted"/>
<reference evidence="2" key="1">
    <citation type="submission" date="2022-06" db="EMBL/GenBank/DDBJ databases">
        <title>Sneathiella actinostolidae sp. nov., isolated from a sea anemonein the Western Pacific Ocean.</title>
        <authorList>
            <person name="Wei M.J."/>
        </authorList>
    </citation>
    <scope>NUCLEOTIDE SEQUENCE</scope>
    <source>
        <strain evidence="2">PHK-P5</strain>
    </source>
</reference>
<evidence type="ECO:0000259" key="1">
    <source>
        <dbReference type="Pfam" id="PF09356"/>
    </source>
</evidence>
<dbReference type="InterPro" id="IPR018964">
    <property type="entry name" value="Phage_phiJL001_Gp84_C"/>
</dbReference>
<dbReference type="Pfam" id="PF09356">
    <property type="entry name" value="Phage_BR0599"/>
    <property type="match status" value="1"/>
</dbReference>
<evidence type="ECO:0000313" key="3">
    <source>
        <dbReference type="Proteomes" id="UP001056291"/>
    </source>
</evidence>
<accession>A0ABY4W3Q9</accession>
<dbReference type="InterPro" id="IPR011928">
    <property type="entry name" value="Phage_phiJL001_Gp84"/>
</dbReference>
<dbReference type="NCBIfam" id="TIGR02218">
    <property type="entry name" value="phg_TIGR02218"/>
    <property type="match status" value="1"/>
</dbReference>
<feature type="domain" description="Bacteriophage phiJL001 Gp84 C-terminal" evidence="1">
    <location>
        <begin position="197"/>
        <end position="273"/>
    </location>
</feature>
<sequence>MKSASPAMAAHLQGDLTSLVTCWRLRRTDGMGMFFTDFDQDLDIDGDIYEADKGYSRTAITNSDSFTVDNLDIIGYLDSDAITETDLLSGLYDHAQIHIFMVNWQDLSMGSIPLRTGWLGELSLIDQQFTAELRGLSQALLTQIGETYGPTCRADFGDGACTVDTAALMKKDQVAAVVSRREFILSDYAAEAGEPVGGVLSFTSGLNAGRRLEISHWQPGSQQVTLFLAAPFDIEPGDGVTVTRGCDKSFATCRDHFANQINFRGFPHIPGTDALTEDADA</sequence>
<gene>
    <name evidence="2" type="ORF">NBZ79_12155</name>
</gene>
<dbReference type="Proteomes" id="UP001056291">
    <property type="component" value="Chromosome"/>
</dbReference>
<keyword evidence="3" id="KW-1185">Reference proteome</keyword>
<evidence type="ECO:0000313" key="2">
    <source>
        <dbReference type="EMBL" id="USG59929.1"/>
    </source>
</evidence>
<protein>
    <submittedName>
        <fullName evidence="2">DUF2163 domain-containing protein</fullName>
    </submittedName>
</protein>